<dbReference type="GO" id="GO:0008483">
    <property type="term" value="F:transaminase activity"/>
    <property type="evidence" value="ECO:0000318"/>
    <property type="project" value="GO_Central"/>
</dbReference>
<dbReference type="GeneID" id="10499885"/>
<dbReference type="EMBL" id="GL871098">
    <property type="protein sequence ID" value="EGC34422.1"/>
    <property type="molecule type" value="Genomic_DNA"/>
</dbReference>
<dbReference type="OMA" id="GSAQFMR"/>
<dbReference type="KEGG" id="dpp:DICPUDRAFT_153380"/>
<reference evidence="7" key="1">
    <citation type="journal article" date="2011" name="Genome Biol.">
        <title>Comparative genomics of the social amoebae Dictyostelium discoideum and Dictyostelium purpureum.</title>
        <authorList>
            <consortium name="US DOE Joint Genome Institute (JGI-PGF)"/>
            <person name="Sucgang R."/>
            <person name="Kuo A."/>
            <person name="Tian X."/>
            <person name="Salerno W."/>
            <person name="Parikh A."/>
            <person name="Feasley C.L."/>
            <person name="Dalin E."/>
            <person name="Tu H."/>
            <person name="Huang E."/>
            <person name="Barry K."/>
            <person name="Lindquist E."/>
            <person name="Shapiro H."/>
            <person name="Bruce D."/>
            <person name="Schmutz J."/>
            <person name="Salamov A."/>
            <person name="Fey P."/>
            <person name="Gaudet P."/>
            <person name="Anjard C."/>
            <person name="Babu M.M."/>
            <person name="Basu S."/>
            <person name="Bushmanova Y."/>
            <person name="van der Wel H."/>
            <person name="Katoh-Kurasawa M."/>
            <person name="Dinh C."/>
            <person name="Coutinho P.M."/>
            <person name="Saito T."/>
            <person name="Elias M."/>
            <person name="Schaap P."/>
            <person name="Kay R.R."/>
            <person name="Henrissat B."/>
            <person name="Eichinger L."/>
            <person name="Rivero F."/>
            <person name="Putnam N.H."/>
            <person name="West C.M."/>
            <person name="Loomis W.F."/>
            <person name="Chisholm R.L."/>
            <person name="Shaulsky G."/>
            <person name="Strassmann J.E."/>
            <person name="Queller D.C."/>
            <person name="Kuspa A."/>
            <person name="Grigoriev I.V."/>
        </authorList>
    </citation>
    <scope>NUCLEOTIDE SEQUENCE [LARGE SCALE GENOMIC DNA]</scope>
    <source>
        <strain evidence="7">QSDP1</strain>
    </source>
</reference>
<keyword evidence="4" id="KW-0663">Pyridoxal phosphate</keyword>
<dbReference type="AlphaFoldDB" id="F0ZNR6"/>
<dbReference type="eggNOG" id="KOG0634">
    <property type="taxonomic scope" value="Eukaryota"/>
</dbReference>
<dbReference type="RefSeq" id="XP_003289051.1">
    <property type="nucleotide sequence ID" value="XM_003289003.1"/>
</dbReference>
<dbReference type="PANTHER" id="PTHR42790:SF23">
    <property type="entry name" value="AROMATIC AMINO ACID AMINOTRANSFERASE DDB_G0272014"/>
    <property type="match status" value="1"/>
</dbReference>
<dbReference type="InterPro" id="IPR015421">
    <property type="entry name" value="PyrdxlP-dep_Trfase_major"/>
</dbReference>
<comment type="cofactor">
    <cofactor evidence="1">
        <name>pyridoxal 5'-phosphate</name>
        <dbReference type="ChEBI" id="CHEBI:597326"/>
    </cofactor>
</comment>
<dbReference type="GO" id="GO:0030170">
    <property type="term" value="F:pyridoxal phosphate binding"/>
    <property type="evidence" value="ECO:0007669"/>
    <property type="project" value="InterPro"/>
</dbReference>
<dbReference type="Proteomes" id="UP000001064">
    <property type="component" value="Unassembled WGS sequence"/>
</dbReference>
<evidence type="ECO:0000313" key="7">
    <source>
        <dbReference type="Proteomes" id="UP000001064"/>
    </source>
</evidence>
<organism evidence="6 7">
    <name type="scientific">Dictyostelium purpureum</name>
    <name type="common">Slime mold</name>
    <dbReference type="NCBI Taxonomy" id="5786"/>
    <lineage>
        <taxon>Eukaryota</taxon>
        <taxon>Amoebozoa</taxon>
        <taxon>Evosea</taxon>
        <taxon>Eumycetozoa</taxon>
        <taxon>Dictyostelia</taxon>
        <taxon>Dictyosteliales</taxon>
        <taxon>Dictyosteliaceae</taxon>
        <taxon>Dictyostelium</taxon>
    </lineage>
</organism>
<evidence type="ECO:0000259" key="5">
    <source>
        <dbReference type="Pfam" id="PF00155"/>
    </source>
</evidence>
<dbReference type="InterPro" id="IPR015424">
    <property type="entry name" value="PyrdxlP-dep_Trfase"/>
</dbReference>
<evidence type="ECO:0000313" key="6">
    <source>
        <dbReference type="EMBL" id="EGC34422.1"/>
    </source>
</evidence>
<dbReference type="CDD" id="cd00609">
    <property type="entry name" value="AAT_like"/>
    <property type="match status" value="1"/>
</dbReference>
<keyword evidence="7" id="KW-1185">Reference proteome</keyword>
<dbReference type="FunFam" id="3.40.640.10:FF:000289">
    <property type="entry name" value="Aromatic amino acid aminotransferase DDB_G0272014"/>
    <property type="match status" value="1"/>
</dbReference>
<dbReference type="SUPFAM" id="SSF53383">
    <property type="entry name" value="PLP-dependent transferases"/>
    <property type="match status" value="1"/>
</dbReference>
<dbReference type="Gene3D" id="3.40.640.10">
    <property type="entry name" value="Type I PLP-dependent aspartate aminotransferase-like (Major domain)"/>
    <property type="match status" value="1"/>
</dbReference>
<dbReference type="FunCoup" id="F0ZNR6">
    <property type="interactions" value="2"/>
</dbReference>
<dbReference type="InterPro" id="IPR004839">
    <property type="entry name" value="Aminotransferase_I/II_large"/>
</dbReference>
<dbReference type="PANTHER" id="PTHR42790">
    <property type="entry name" value="AMINOTRANSFERASE"/>
    <property type="match status" value="1"/>
</dbReference>
<keyword evidence="3" id="KW-0808">Transferase</keyword>
<gene>
    <name evidence="6" type="ORF">DICPUDRAFT_153380</name>
</gene>
<dbReference type="STRING" id="5786.F0ZNR6"/>
<proteinExistence type="predicted"/>
<dbReference type="InterPro" id="IPR050859">
    <property type="entry name" value="Class-I_PLP-dep_aminotransf"/>
</dbReference>
<evidence type="ECO:0000256" key="2">
    <source>
        <dbReference type="ARBA" id="ARBA00022576"/>
    </source>
</evidence>
<protein>
    <recommendedName>
        <fullName evidence="5">Aminotransferase class I/classII large domain-containing protein</fullName>
    </recommendedName>
</protein>
<keyword evidence="2" id="KW-0032">Aminotransferase</keyword>
<dbReference type="Pfam" id="PF00155">
    <property type="entry name" value="Aminotran_1_2"/>
    <property type="match status" value="1"/>
</dbReference>
<evidence type="ECO:0000256" key="1">
    <source>
        <dbReference type="ARBA" id="ARBA00001933"/>
    </source>
</evidence>
<dbReference type="VEuPathDB" id="AmoebaDB:DICPUDRAFT_153380"/>
<name>F0ZNR6_DICPU</name>
<accession>F0ZNR6</accession>
<evidence type="ECO:0000256" key="4">
    <source>
        <dbReference type="ARBA" id="ARBA00022898"/>
    </source>
</evidence>
<sequence length="489" mass="56886">MDLEFNIESKKENSNSKEKENKLITDYSKFFSLRNTTPVQVTPIELKSFVVSKDYYQFGAGVPSHLFFPIKGLKFQFQYVDETIEIEEDNLGTLQQYSQLPGFPKLIEWLRELQKRYHGLDSYDTEGKEWDILLTTGSQQGLDVMFKVFLDRNDSLLTERYSYGGMFALSQPFGVNTIGIEMDDRGVIPDQLQYVLKNWCTLHRDKKFPKALYVIPHGQNPTGIIYDLERKREIYNICREWDLLIIEDDPHFFLQFENPMNEKGHRILEKSFLKIDTDDRVVRLDTFSKFLSSGIRMGIITCSKKLMPIFNLEVTCAIFHPSGLTQAMLEALFLRWGYEGFENHVKRVQDILIQKRKDAIENIEKHLKGLVTYRVPNSGLYLWLKLNNVDCSLTFIRDIVFPRNVLFGLGISHSPDRNVKSPYIRVTFSYLEKEDGDVAFKILGDCLRSLNGNNNIDQDKKTVSVNDKSSSSKPHQPLILQLQFHQQIR</sequence>
<dbReference type="OrthoDB" id="691673at2759"/>
<feature type="domain" description="Aminotransferase class I/classII large" evidence="5">
    <location>
        <begin position="90"/>
        <end position="389"/>
    </location>
</feature>
<dbReference type="InParanoid" id="F0ZNR6"/>
<dbReference type="GO" id="GO:1901605">
    <property type="term" value="P:alpha-amino acid metabolic process"/>
    <property type="evidence" value="ECO:0000318"/>
    <property type="project" value="GO_Central"/>
</dbReference>
<evidence type="ECO:0000256" key="3">
    <source>
        <dbReference type="ARBA" id="ARBA00022679"/>
    </source>
</evidence>